<reference evidence="3" key="1">
    <citation type="submission" date="2022-11" db="UniProtKB">
        <authorList>
            <consortium name="WormBaseParasite"/>
        </authorList>
    </citation>
    <scope>IDENTIFICATION</scope>
</reference>
<keyword evidence="2" id="KW-1185">Reference proteome</keyword>
<dbReference type="Proteomes" id="UP000887572">
    <property type="component" value="Unplaced"/>
</dbReference>
<evidence type="ECO:0000313" key="2">
    <source>
        <dbReference type="Proteomes" id="UP000887572"/>
    </source>
</evidence>
<sequence>MWPLSIISSAFDFLVPVTAPSTSRTNWDTTNRCPNAVLSSYEIKWPPISYLLAQKNKLGLLTRINAAIKSQNAKAIERIGKELKEMHMDYITDAFVLAAKSKLMCYRCKKKVEYIDDLCYCEISDTQCHHGTTCCTRRRIQAVAYS</sequence>
<protein>
    <submittedName>
        <fullName evidence="3">Uncharacterized protein</fullName>
    </submittedName>
</protein>
<organism evidence="2 3">
    <name type="scientific">Globodera rostochiensis</name>
    <name type="common">Golden nematode worm</name>
    <name type="synonym">Heterodera rostochiensis</name>
    <dbReference type="NCBI Taxonomy" id="31243"/>
    <lineage>
        <taxon>Eukaryota</taxon>
        <taxon>Metazoa</taxon>
        <taxon>Ecdysozoa</taxon>
        <taxon>Nematoda</taxon>
        <taxon>Chromadorea</taxon>
        <taxon>Rhabditida</taxon>
        <taxon>Tylenchina</taxon>
        <taxon>Tylenchomorpha</taxon>
        <taxon>Tylenchoidea</taxon>
        <taxon>Heteroderidae</taxon>
        <taxon>Heteroderinae</taxon>
        <taxon>Globodera</taxon>
    </lineage>
</organism>
<dbReference type="AlphaFoldDB" id="A0A914HR53"/>
<keyword evidence="1" id="KW-0732">Signal</keyword>
<proteinExistence type="predicted"/>
<accession>A0A914HR53</accession>
<dbReference type="WBParaSite" id="Gr19_v10_g2941.t1">
    <property type="protein sequence ID" value="Gr19_v10_g2941.t1"/>
    <property type="gene ID" value="Gr19_v10_g2941"/>
</dbReference>
<evidence type="ECO:0000313" key="3">
    <source>
        <dbReference type="WBParaSite" id="Gr19_v10_g2941.t1"/>
    </source>
</evidence>
<name>A0A914HR53_GLORO</name>
<evidence type="ECO:0000256" key="1">
    <source>
        <dbReference type="SAM" id="SignalP"/>
    </source>
</evidence>
<feature type="chain" id="PRO_5037848240" evidence="1">
    <location>
        <begin position="20"/>
        <end position="146"/>
    </location>
</feature>
<feature type="signal peptide" evidence="1">
    <location>
        <begin position="1"/>
        <end position="19"/>
    </location>
</feature>